<comment type="caution">
    <text evidence="5">The sequence shown here is derived from an EMBL/GenBank/DDBJ whole genome shotgun (WGS) entry which is preliminary data.</text>
</comment>
<evidence type="ECO:0000313" key="6">
    <source>
        <dbReference type="Proteomes" id="UP000009328"/>
    </source>
</evidence>
<gene>
    <name evidence="5" type="ORF">BN7_4653</name>
</gene>
<keyword evidence="6" id="KW-1185">Reference proteome</keyword>
<name>K0KIN1_WICCF</name>
<dbReference type="Gene3D" id="2.60.40.790">
    <property type="match status" value="1"/>
</dbReference>
<feature type="domain" description="SHSP" evidence="4">
    <location>
        <begin position="318"/>
        <end position="436"/>
    </location>
</feature>
<dbReference type="Proteomes" id="UP000009328">
    <property type="component" value="Unassembled WGS sequence"/>
</dbReference>
<protein>
    <submittedName>
        <fullName evidence="5">Heat shock protein</fullName>
    </submittedName>
</protein>
<feature type="region of interest" description="Disordered" evidence="3">
    <location>
        <begin position="16"/>
        <end position="41"/>
    </location>
</feature>
<dbReference type="EMBL" id="CAIF01000179">
    <property type="protein sequence ID" value="CCH45075.1"/>
    <property type="molecule type" value="Genomic_DNA"/>
</dbReference>
<dbReference type="FunCoup" id="K0KIN1">
    <property type="interactions" value="744"/>
</dbReference>
<evidence type="ECO:0000256" key="3">
    <source>
        <dbReference type="SAM" id="MobiDB-lite"/>
    </source>
</evidence>
<dbReference type="PROSITE" id="PS01031">
    <property type="entry name" value="SHSP"/>
    <property type="match status" value="1"/>
</dbReference>
<feature type="compositionally biased region" description="Acidic residues" evidence="3">
    <location>
        <begin position="216"/>
        <end position="228"/>
    </location>
</feature>
<feature type="compositionally biased region" description="Basic and acidic residues" evidence="3">
    <location>
        <begin position="199"/>
        <end position="215"/>
    </location>
</feature>
<dbReference type="AlphaFoldDB" id="K0KIN1"/>
<reference evidence="5 6" key="1">
    <citation type="journal article" date="2012" name="Eukaryot. Cell">
        <title>Draft genome sequence of Wickerhamomyces ciferrii NRRL Y-1031 F-60-10.</title>
        <authorList>
            <person name="Schneider J."/>
            <person name="Andrea H."/>
            <person name="Blom J."/>
            <person name="Jaenicke S."/>
            <person name="Ruckert C."/>
            <person name="Schorsch C."/>
            <person name="Szczepanowski R."/>
            <person name="Farwick M."/>
            <person name="Goesmann A."/>
            <person name="Puhler A."/>
            <person name="Schaffer S."/>
            <person name="Tauch A."/>
            <person name="Kohler T."/>
            <person name="Brinkrolf K."/>
        </authorList>
    </citation>
    <scope>NUCLEOTIDE SEQUENCE [LARGE SCALE GENOMIC DNA]</scope>
    <source>
        <strain evidence="6">ATCC 14091 / BCRC 22168 / CBS 111 / JCM 3599 / NBRC 0793 / NRRL Y-1031 F-60-10</strain>
    </source>
</reference>
<dbReference type="CDD" id="cd06464">
    <property type="entry name" value="ACD_sHsps-like"/>
    <property type="match status" value="1"/>
</dbReference>
<comment type="similarity">
    <text evidence="1 2">Belongs to the small heat shock protein (HSP20) family.</text>
</comment>
<keyword evidence="5" id="KW-0346">Stress response</keyword>
<dbReference type="InterPro" id="IPR008978">
    <property type="entry name" value="HSP20-like_chaperone"/>
</dbReference>
<organism evidence="5 6">
    <name type="scientific">Wickerhamomyces ciferrii (strain ATCC 14091 / BCRC 22168 / CBS 111 / JCM 3599 / NBRC 0793 / NRRL Y-1031 F-60-10)</name>
    <name type="common">Yeast</name>
    <name type="synonym">Pichia ciferrii</name>
    <dbReference type="NCBI Taxonomy" id="1206466"/>
    <lineage>
        <taxon>Eukaryota</taxon>
        <taxon>Fungi</taxon>
        <taxon>Dikarya</taxon>
        <taxon>Ascomycota</taxon>
        <taxon>Saccharomycotina</taxon>
        <taxon>Saccharomycetes</taxon>
        <taxon>Phaffomycetales</taxon>
        <taxon>Wickerhamomycetaceae</taxon>
        <taxon>Wickerhamomyces</taxon>
    </lineage>
</organism>
<dbReference type="STRING" id="1206466.K0KIN1"/>
<evidence type="ECO:0000256" key="1">
    <source>
        <dbReference type="PROSITE-ProRule" id="PRU00285"/>
    </source>
</evidence>
<dbReference type="eggNOG" id="KOG0710">
    <property type="taxonomic scope" value="Eukaryota"/>
</dbReference>
<feature type="compositionally biased region" description="Polar residues" evidence="3">
    <location>
        <begin position="255"/>
        <end position="278"/>
    </location>
</feature>
<dbReference type="SUPFAM" id="SSF49764">
    <property type="entry name" value="HSP20-like chaperones"/>
    <property type="match status" value="1"/>
</dbReference>
<dbReference type="InParanoid" id="K0KIN1"/>
<feature type="compositionally biased region" description="Low complexity" evidence="3">
    <location>
        <begin position="30"/>
        <end position="41"/>
    </location>
</feature>
<sequence>MSNPLAEILYALANPESEQSQAYRSGQFGGQQRPQYYRQQTPQQFAFYSPYDEEDEEDDYGYYPYRDYYSPFGPQFGGGSPFPFGGGYPLPQGFPSQQSRQSVQQSQGQNPRAARDSNANLSQQNQRQSVTDILSFLNNRGGPAARRQSDAGADLDAEIAAALRKELQAKEGEFVGRLDRHPSEVAILEALKGDIAKLEGKDQFESTQPDIKEESEQPDDIEDDDEEGTGTGTINFSAKSSSVQPPPSFFPGNHNGANQTPDTTPSGAKQSVSGPTDTKGSKPIINTPISNPLVRHHTNKVSKDPKPKIEVSNRNVKNPKLPYTPSVNIYDSKDEYNVVLAIPGVSLKDLNIDFHPTTNEIIIQGDVNNIVPFDDKDLKHSEIRSGSIERRVKFPTLPKIDDEKIKAKYLNGLLTVKIPKDNDETLKKPKRKVTIEDVPDEELEYEEKGGIVN</sequence>
<feature type="region of interest" description="Disordered" evidence="3">
    <location>
        <begin position="74"/>
        <end position="152"/>
    </location>
</feature>
<dbReference type="HOGENOM" id="CLU_604392_0_0_1"/>
<evidence type="ECO:0000259" key="4">
    <source>
        <dbReference type="PROSITE" id="PS01031"/>
    </source>
</evidence>
<proteinExistence type="inferred from homology"/>
<dbReference type="Pfam" id="PF00011">
    <property type="entry name" value="HSP20"/>
    <property type="match status" value="1"/>
</dbReference>
<accession>K0KIN1</accession>
<feature type="compositionally biased region" description="Gly residues" evidence="3">
    <location>
        <begin position="75"/>
        <end position="88"/>
    </location>
</feature>
<feature type="compositionally biased region" description="Polar residues" evidence="3">
    <location>
        <begin position="117"/>
        <end position="138"/>
    </location>
</feature>
<feature type="compositionally biased region" description="Low complexity" evidence="3">
    <location>
        <begin position="89"/>
        <end position="109"/>
    </location>
</feature>
<evidence type="ECO:0000313" key="5">
    <source>
        <dbReference type="EMBL" id="CCH45075.1"/>
    </source>
</evidence>
<feature type="compositionally biased region" description="Basic and acidic residues" evidence="3">
    <location>
        <begin position="301"/>
        <end position="311"/>
    </location>
</feature>
<evidence type="ECO:0000256" key="2">
    <source>
        <dbReference type="RuleBase" id="RU003616"/>
    </source>
</evidence>
<feature type="region of interest" description="Disordered" evidence="3">
    <location>
        <begin position="199"/>
        <end position="317"/>
    </location>
</feature>
<dbReference type="InterPro" id="IPR002068">
    <property type="entry name" value="A-crystallin/Hsp20_dom"/>
</dbReference>